<dbReference type="EMBL" id="MU865934">
    <property type="protein sequence ID" value="KAK4450140.1"/>
    <property type="molecule type" value="Genomic_DNA"/>
</dbReference>
<reference evidence="2" key="2">
    <citation type="submission" date="2023-05" db="EMBL/GenBank/DDBJ databases">
        <authorList>
            <consortium name="Lawrence Berkeley National Laboratory"/>
            <person name="Steindorff A."/>
            <person name="Hensen N."/>
            <person name="Bonometti L."/>
            <person name="Westerberg I."/>
            <person name="Brannstrom I.O."/>
            <person name="Guillou S."/>
            <person name="Cros-Aarteil S."/>
            <person name="Calhoun S."/>
            <person name="Haridas S."/>
            <person name="Kuo A."/>
            <person name="Mondo S."/>
            <person name="Pangilinan J."/>
            <person name="Riley R."/>
            <person name="Labutti K."/>
            <person name="Andreopoulos B."/>
            <person name="Lipzen A."/>
            <person name="Chen C."/>
            <person name="Yanf M."/>
            <person name="Daum C."/>
            <person name="Ng V."/>
            <person name="Clum A."/>
            <person name="Ohm R."/>
            <person name="Martin F."/>
            <person name="Silar P."/>
            <person name="Natvig D."/>
            <person name="Lalanne C."/>
            <person name="Gautier V."/>
            <person name="Ament-Velasquez S.L."/>
            <person name="Kruys A."/>
            <person name="Hutchinson M.I."/>
            <person name="Powell A.J."/>
            <person name="Barry K."/>
            <person name="Miller A.N."/>
            <person name="Grigoriev I.V."/>
            <person name="Debuchy R."/>
            <person name="Gladieux P."/>
            <person name="Thoren M.H."/>
            <person name="Johannesson H."/>
        </authorList>
    </citation>
    <scope>NUCLEOTIDE SEQUENCE</scope>
    <source>
        <strain evidence="2">PSN243</strain>
    </source>
</reference>
<feature type="signal peptide" evidence="1">
    <location>
        <begin position="1"/>
        <end position="19"/>
    </location>
</feature>
<keyword evidence="1" id="KW-0732">Signal</keyword>
<reference evidence="2" key="1">
    <citation type="journal article" date="2023" name="Mol. Phylogenet. Evol.">
        <title>Genome-scale phylogeny and comparative genomics of the fungal order Sordariales.</title>
        <authorList>
            <person name="Hensen N."/>
            <person name="Bonometti L."/>
            <person name="Westerberg I."/>
            <person name="Brannstrom I.O."/>
            <person name="Guillou S."/>
            <person name="Cros-Aarteil S."/>
            <person name="Calhoun S."/>
            <person name="Haridas S."/>
            <person name="Kuo A."/>
            <person name="Mondo S."/>
            <person name="Pangilinan J."/>
            <person name="Riley R."/>
            <person name="LaButti K."/>
            <person name="Andreopoulos B."/>
            <person name="Lipzen A."/>
            <person name="Chen C."/>
            <person name="Yan M."/>
            <person name="Daum C."/>
            <person name="Ng V."/>
            <person name="Clum A."/>
            <person name="Steindorff A."/>
            <person name="Ohm R.A."/>
            <person name="Martin F."/>
            <person name="Silar P."/>
            <person name="Natvig D.O."/>
            <person name="Lalanne C."/>
            <person name="Gautier V."/>
            <person name="Ament-Velasquez S.L."/>
            <person name="Kruys A."/>
            <person name="Hutchinson M.I."/>
            <person name="Powell A.J."/>
            <person name="Barry K."/>
            <person name="Miller A.N."/>
            <person name="Grigoriev I.V."/>
            <person name="Debuchy R."/>
            <person name="Gladieux P."/>
            <person name="Hiltunen Thoren M."/>
            <person name="Johannesson H."/>
        </authorList>
    </citation>
    <scope>NUCLEOTIDE SEQUENCE</scope>
    <source>
        <strain evidence="2">PSN243</strain>
    </source>
</reference>
<dbReference type="AlphaFoldDB" id="A0AAV9GRH7"/>
<accession>A0AAV9GRH7</accession>
<feature type="chain" id="PRO_5043922688" evidence="1">
    <location>
        <begin position="20"/>
        <end position="83"/>
    </location>
</feature>
<name>A0AAV9GRH7_9PEZI</name>
<comment type="caution">
    <text evidence="2">The sequence shown here is derived from an EMBL/GenBank/DDBJ whole genome shotgun (WGS) entry which is preliminary data.</text>
</comment>
<protein>
    <submittedName>
        <fullName evidence="2">Uncharacterized protein</fullName>
    </submittedName>
</protein>
<evidence type="ECO:0000313" key="2">
    <source>
        <dbReference type="EMBL" id="KAK4450140.1"/>
    </source>
</evidence>
<sequence>MNRFLGINLLTFGLRGTLGKPTQPAWVSEAEQSRSQERRSELGDITDLLLGVRSGWVTCWRCIGVLQSGDDSVVGAATLGWSR</sequence>
<evidence type="ECO:0000313" key="3">
    <source>
        <dbReference type="Proteomes" id="UP001321760"/>
    </source>
</evidence>
<dbReference type="Proteomes" id="UP001321760">
    <property type="component" value="Unassembled WGS sequence"/>
</dbReference>
<proteinExistence type="predicted"/>
<gene>
    <name evidence="2" type="ORF">QBC34DRAFT_403885</name>
</gene>
<evidence type="ECO:0000256" key="1">
    <source>
        <dbReference type="SAM" id="SignalP"/>
    </source>
</evidence>
<keyword evidence="3" id="KW-1185">Reference proteome</keyword>
<organism evidence="2 3">
    <name type="scientific">Podospora aff. communis PSN243</name>
    <dbReference type="NCBI Taxonomy" id="3040156"/>
    <lineage>
        <taxon>Eukaryota</taxon>
        <taxon>Fungi</taxon>
        <taxon>Dikarya</taxon>
        <taxon>Ascomycota</taxon>
        <taxon>Pezizomycotina</taxon>
        <taxon>Sordariomycetes</taxon>
        <taxon>Sordariomycetidae</taxon>
        <taxon>Sordariales</taxon>
        <taxon>Podosporaceae</taxon>
        <taxon>Podospora</taxon>
    </lineage>
</organism>